<dbReference type="CDD" id="cd19494">
    <property type="entry name" value="Elp4"/>
    <property type="match status" value="1"/>
</dbReference>
<dbReference type="PANTHER" id="PTHR12896">
    <property type="entry name" value="PAX6 NEIGHBOR PROTEIN PAXNEB"/>
    <property type="match status" value="1"/>
</dbReference>
<feature type="compositionally biased region" description="Basic and acidic residues" evidence="9">
    <location>
        <begin position="386"/>
        <end position="403"/>
    </location>
</feature>
<evidence type="ECO:0000256" key="6">
    <source>
        <dbReference type="ARBA" id="ARBA00022490"/>
    </source>
</evidence>
<keyword evidence="7" id="KW-0819">tRNA processing</keyword>
<dbReference type="Pfam" id="PF05625">
    <property type="entry name" value="PAXNEB"/>
    <property type="match status" value="1"/>
</dbReference>
<organism evidence="10 11">
    <name type="scientific">Apophysomyces ossiformis</name>
    <dbReference type="NCBI Taxonomy" id="679940"/>
    <lineage>
        <taxon>Eukaryota</taxon>
        <taxon>Fungi</taxon>
        <taxon>Fungi incertae sedis</taxon>
        <taxon>Mucoromycota</taxon>
        <taxon>Mucoromycotina</taxon>
        <taxon>Mucoromycetes</taxon>
        <taxon>Mucorales</taxon>
        <taxon>Mucorineae</taxon>
        <taxon>Mucoraceae</taxon>
        <taxon>Apophysomyces</taxon>
    </lineage>
</organism>
<dbReference type="GO" id="GO:0008023">
    <property type="term" value="C:transcription elongation factor complex"/>
    <property type="evidence" value="ECO:0007669"/>
    <property type="project" value="TreeGrafter"/>
</dbReference>
<evidence type="ECO:0000256" key="3">
    <source>
        <dbReference type="ARBA" id="ARBA00005043"/>
    </source>
</evidence>
<feature type="compositionally biased region" description="Low complexity" evidence="9">
    <location>
        <begin position="142"/>
        <end position="170"/>
    </location>
</feature>
<evidence type="ECO:0000313" key="10">
    <source>
        <dbReference type="EMBL" id="KAF7728843.1"/>
    </source>
</evidence>
<keyword evidence="11" id="KW-1185">Reference proteome</keyword>
<protein>
    <recommendedName>
        <fullName evidence="5">Elongator complex protein 4</fullName>
    </recommendedName>
</protein>
<dbReference type="EMBL" id="JABAYA010000031">
    <property type="protein sequence ID" value="KAF7728843.1"/>
    <property type="molecule type" value="Genomic_DNA"/>
</dbReference>
<dbReference type="GO" id="GO:0002098">
    <property type="term" value="P:tRNA wobble uridine modification"/>
    <property type="evidence" value="ECO:0007669"/>
    <property type="project" value="InterPro"/>
</dbReference>
<name>A0A8H7BS27_9FUNG</name>
<evidence type="ECO:0000313" key="11">
    <source>
        <dbReference type="Proteomes" id="UP000605846"/>
    </source>
</evidence>
<feature type="compositionally biased region" description="Polar residues" evidence="9">
    <location>
        <begin position="404"/>
        <end position="415"/>
    </location>
</feature>
<dbReference type="Proteomes" id="UP000605846">
    <property type="component" value="Unassembled WGS sequence"/>
</dbReference>
<comment type="similarity">
    <text evidence="4">Belongs to the ELP4 family.</text>
</comment>
<gene>
    <name evidence="10" type="primary">ELP4</name>
    <name evidence="10" type="ORF">EC973_005469</name>
</gene>
<evidence type="ECO:0000256" key="5">
    <source>
        <dbReference type="ARBA" id="ARBA00020265"/>
    </source>
</evidence>
<dbReference type="Gene3D" id="3.40.50.300">
    <property type="entry name" value="P-loop containing nucleotide triphosphate hydrolases"/>
    <property type="match status" value="1"/>
</dbReference>
<dbReference type="GO" id="GO:0005737">
    <property type="term" value="C:cytoplasm"/>
    <property type="evidence" value="ECO:0007669"/>
    <property type="project" value="UniProtKB-SubCell"/>
</dbReference>
<keyword evidence="6" id="KW-0963">Cytoplasm</keyword>
<evidence type="ECO:0000256" key="9">
    <source>
        <dbReference type="SAM" id="MobiDB-lite"/>
    </source>
</evidence>
<keyword evidence="8" id="KW-0539">Nucleus</keyword>
<evidence type="ECO:0000256" key="2">
    <source>
        <dbReference type="ARBA" id="ARBA00004496"/>
    </source>
</evidence>
<dbReference type="OrthoDB" id="289162at2759"/>
<feature type="region of interest" description="Disordered" evidence="9">
    <location>
        <begin position="376"/>
        <end position="436"/>
    </location>
</feature>
<dbReference type="GO" id="GO:0033588">
    <property type="term" value="C:elongator holoenzyme complex"/>
    <property type="evidence" value="ECO:0007669"/>
    <property type="project" value="InterPro"/>
</dbReference>
<evidence type="ECO:0000256" key="4">
    <source>
        <dbReference type="ARBA" id="ARBA00007573"/>
    </source>
</evidence>
<dbReference type="AlphaFoldDB" id="A0A8H7BS27"/>
<dbReference type="PANTHER" id="PTHR12896:SF1">
    <property type="entry name" value="ELONGATOR COMPLEX PROTEIN 4"/>
    <property type="match status" value="1"/>
</dbReference>
<proteinExistence type="inferred from homology"/>
<evidence type="ECO:0000256" key="1">
    <source>
        <dbReference type="ARBA" id="ARBA00004123"/>
    </source>
</evidence>
<dbReference type="InterPro" id="IPR008728">
    <property type="entry name" value="Elongator_complex_protein_4"/>
</dbReference>
<sequence>MSFKRRNVDQQPKLPPGSRLSAYNGQLLISTGVPSLDDILGGGLPVGTVLLVKEDRATSYAQLLLKYFLAQGIASGHNCALASRDDDPEELLRNLMWLANAAEPDDDDDVEATKASRSDNDRMKIAWRYSHLKKFGSSIRASSPTTTTTATSTKTTTPTTETTTTPKPASTDPPPYCSLFDLTKRIPQDILDEARTTIIDRSTEFEMDDSDDYGTLLDDIRQVVVKGGFSSAIAMPPNTPRNALRIGIHSLASPSWRCKSAYDVYKFFHALRGLLRFSFGAALVTIPAYLYDNPSFIRRIEHMVDGVIGIESFAGSPVHNDAPYTQNYHGFFHVDKLPVLNSLLPPSTKLSVLSGGGSNDLAFKLRRKRFTIETFHLPPEGGVSTRRTEPPPEDKTKKTKDSLSGKSLSTTAQKTNTRRLGVGCGSLPGKKDPLEF</sequence>
<dbReference type="InterPro" id="IPR027417">
    <property type="entry name" value="P-loop_NTPase"/>
</dbReference>
<evidence type="ECO:0000256" key="8">
    <source>
        <dbReference type="ARBA" id="ARBA00023242"/>
    </source>
</evidence>
<reference evidence="10" key="1">
    <citation type="submission" date="2020-01" db="EMBL/GenBank/DDBJ databases">
        <title>Genome Sequencing of Three Apophysomyces-Like Fungal Strains Confirms a Novel Fungal Genus in the Mucoromycota with divergent Burkholderia-like Endosymbiotic Bacteria.</title>
        <authorList>
            <person name="Stajich J.E."/>
            <person name="Macias A.M."/>
            <person name="Carter-House D."/>
            <person name="Lovett B."/>
            <person name="Kasson L.R."/>
            <person name="Berry K."/>
            <person name="Grigoriev I."/>
            <person name="Chang Y."/>
            <person name="Spatafora J."/>
            <person name="Kasson M.T."/>
        </authorList>
    </citation>
    <scope>NUCLEOTIDE SEQUENCE</scope>
    <source>
        <strain evidence="10">NRRL A-21654</strain>
    </source>
</reference>
<comment type="caution">
    <text evidence="10">The sequence shown here is derived from an EMBL/GenBank/DDBJ whole genome shotgun (WGS) entry which is preliminary data.</text>
</comment>
<dbReference type="SUPFAM" id="SSF52540">
    <property type="entry name" value="P-loop containing nucleoside triphosphate hydrolases"/>
    <property type="match status" value="1"/>
</dbReference>
<comment type="pathway">
    <text evidence="3">tRNA modification; 5-methoxycarbonylmethyl-2-thiouridine-tRNA biosynthesis.</text>
</comment>
<dbReference type="UniPathway" id="UPA00988"/>
<comment type="subcellular location">
    <subcellularLocation>
        <location evidence="2">Cytoplasm</location>
    </subcellularLocation>
    <subcellularLocation>
        <location evidence="1">Nucleus</location>
    </subcellularLocation>
</comment>
<evidence type="ECO:0000256" key="7">
    <source>
        <dbReference type="ARBA" id="ARBA00022694"/>
    </source>
</evidence>
<accession>A0A8H7BS27</accession>
<feature type="region of interest" description="Disordered" evidence="9">
    <location>
        <begin position="139"/>
        <end position="174"/>
    </location>
</feature>